<gene>
    <name evidence="1" type="ORF">BG61_30575</name>
</gene>
<sequence>MNSLTIQDLPVTEQLDRAAMSAVRGGVALLPGLDLSQYNLSTFNLSLSAPQFIGQTQNVFNQNSVGSAGRFQSNVNPVQLAANSNTNTIVAIPG</sequence>
<proteinExistence type="predicted"/>
<dbReference type="AlphaFoldDB" id="A0A069PGN5"/>
<keyword evidence="2" id="KW-1185">Reference proteome</keyword>
<comment type="caution">
    <text evidence="1">The sequence shown here is derived from an EMBL/GenBank/DDBJ whole genome shotgun (WGS) entry which is preliminary data.</text>
</comment>
<evidence type="ECO:0000313" key="2">
    <source>
        <dbReference type="Proteomes" id="UP000027466"/>
    </source>
</evidence>
<accession>A0A069PGN5</accession>
<protein>
    <submittedName>
        <fullName evidence="1">Uncharacterized protein</fullName>
    </submittedName>
</protein>
<dbReference type="STRING" id="60547.GCA_000751215_01563"/>
<reference evidence="1 2" key="1">
    <citation type="submission" date="2014-03" db="EMBL/GenBank/DDBJ databases">
        <title>Draft Genome Sequences of Four Burkholderia Strains.</title>
        <authorList>
            <person name="Liu X.Y."/>
            <person name="Li C.X."/>
            <person name="Xu J.H."/>
        </authorList>
    </citation>
    <scope>NUCLEOTIDE SEQUENCE [LARGE SCALE GENOMIC DNA]</scope>
    <source>
        <strain evidence="1 2">DSM 50014</strain>
    </source>
</reference>
<organism evidence="1 2">
    <name type="scientific">Caballeronia glathei</name>
    <dbReference type="NCBI Taxonomy" id="60547"/>
    <lineage>
        <taxon>Bacteria</taxon>
        <taxon>Pseudomonadati</taxon>
        <taxon>Pseudomonadota</taxon>
        <taxon>Betaproteobacteria</taxon>
        <taxon>Burkholderiales</taxon>
        <taxon>Burkholderiaceae</taxon>
        <taxon>Caballeronia</taxon>
    </lineage>
</organism>
<evidence type="ECO:0000313" key="1">
    <source>
        <dbReference type="EMBL" id="KDR39735.1"/>
    </source>
</evidence>
<dbReference type="Proteomes" id="UP000027466">
    <property type="component" value="Unassembled WGS sequence"/>
</dbReference>
<name>A0A069PGN5_9BURK</name>
<dbReference type="RefSeq" id="WP_035928241.1">
    <property type="nucleotide sequence ID" value="NZ_CADFFX010000036.1"/>
</dbReference>
<dbReference type="EMBL" id="JFHC01000053">
    <property type="protein sequence ID" value="KDR39735.1"/>
    <property type="molecule type" value="Genomic_DNA"/>
</dbReference>